<evidence type="ECO:0000313" key="4">
    <source>
        <dbReference type="EMBL" id="CDW19837.1"/>
    </source>
</evidence>
<feature type="transmembrane region" description="Helical" evidence="2">
    <location>
        <begin position="302"/>
        <end position="328"/>
    </location>
</feature>
<feature type="compositionally biased region" description="Low complexity" evidence="1">
    <location>
        <begin position="152"/>
        <end position="186"/>
    </location>
</feature>
<organism evidence="4">
    <name type="scientific">Lepeophtheirus salmonis</name>
    <name type="common">Salmon louse</name>
    <name type="synonym">Caligus salmonis</name>
    <dbReference type="NCBI Taxonomy" id="72036"/>
    <lineage>
        <taxon>Eukaryota</taxon>
        <taxon>Metazoa</taxon>
        <taxon>Ecdysozoa</taxon>
        <taxon>Arthropoda</taxon>
        <taxon>Crustacea</taxon>
        <taxon>Multicrustacea</taxon>
        <taxon>Hexanauplia</taxon>
        <taxon>Copepoda</taxon>
        <taxon>Siphonostomatoida</taxon>
        <taxon>Caligidae</taxon>
        <taxon>Lepeophtheirus</taxon>
    </lineage>
</organism>
<keyword evidence="3" id="KW-0732">Signal</keyword>
<feature type="region of interest" description="Disordered" evidence="1">
    <location>
        <begin position="58"/>
        <end position="207"/>
    </location>
</feature>
<keyword evidence="2" id="KW-0812">Transmembrane</keyword>
<feature type="chain" id="PRO_5005487341" evidence="3">
    <location>
        <begin position="27"/>
        <end position="334"/>
    </location>
</feature>
<sequence>MESQQRGVLILLVFSITCLQIGTSKSMNNRFPWMMNLDEEFVKEVKTIQNSLKVIETNINNSKPHPTEPTAVPTTPTPTTSKPTTPKPTTAPTEATKIPKPDTTATTEGTKTPKPTTDAPTEATKTPKPDTVPPTEGTITPEPDTAPPTEGTKTPEPDTAAPTEATKTPEPDTAAPTEETTTPNKATENEEVSNIFKSSDDSNDEEIDFDIPDSINNSEDLQILITSTTKFFKVVDFDNIKKEDVVLAKSLNKRFEEGKSILIFSSNFDVDEALNCIETIVNKIDDELGDDNEDSQEEGSNIGMILGIVGGSVMGVILIGVFVHYMFFKSKKRD</sequence>
<name>A0A0K2T2P8_LEPSM</name>
<reference evidence="4" key="1">
    <citation type="submission" date="2014-05" db="EMBL/GenBank/DDBJ databases">
        <authorList>
            <person name="Chronopoulou M."/>
        </authorList>
    </citation>
    <scope>NUCLEOTIDE SEQUENCE</scope>
    <source>
        <tissue evidence="4">Whole organism</tissue>
    </source>
</reference>
<dbReference type="AlphaFoldDB" id="A0A0K2T2P8"/>
<evidence type="ECO:0000256" key="2">
    <source>
        <dbReference type="SAM" id="Phobius"/>
    </source>
</evidence>
<protein>
    <submittedName>
        <fullName evidence="4">Uncharacterized protein</fullName>
    </submittedName>
</protein>
<evidence type="ECO:0000256" key="3">
    <source>
        <dbReference type="SAM" id="SignalP"/>
    </source>
</evidence>
<feature type="compositionally biased region" description="Low complexity" evidence="1">
    <location>
        <begin position="68"/>
        <end position="126"/>
    </location>
</feature>
<accession>A0A0K2T2P8</accession>
<evidence type="ECO:0000256" key="1">
    <source>
        <dbReference type="SAM" id="MobiDB-lite"/>
    </source>
</evidence>
<keyword evidence="2" id="KW-0472">Membrane</keyword>
<dbReference type="EMBL" id="HACA01002476">
    <property type="protein sequence ID" value="CDW19837.1"/>
    <property type="molecule type" value="Transcribed_RNA"/>
</dbReference>
<keyword evidence="2" id="KW-1133">Transmembrane helix</keyword>
<proteinExistence type="predicted"/>
<feature type="signal peptide" evidence="3">
    <location>
        <begin position="1"/>
        <end position="26"/>
    </location>
</feature>